<keyword evidence="3" id="KW-0378">Hydrolase</keyword>
<dbReference type="InterPro" id="IPR012334">
    <property type="entry name" value="Pectin_lyas_fold"/>
</dbReference>
<dbReference type="EMBL" id="LT906468">
    <property type="protein sequence ID" value="SNV51646.1"/>
    <property type="molecule type" value="Genomic_DNA"/>
</dbReference>
<dbReference type="InterPro" id="IPR001478">
    <property type="entry name" value="PDZ"/>
</dbReference>
<reference evidence="3 4" key="1">
    <citation type="submission" date="2017-06" db="EMBL/GenBank/DDBJ databases">
        <authorList>
            <consortium name="Pathogen Informatics"/>
        </authorList>
    </citation>
    <scope>NUCLEOTIDE SEQUENCE [LARGE SCALE GENOMIC DNA]</scope>
    <source>
        <strain evidence="3 4">NCTC12149</strain>
    </source>
</reference>
<dbReference type="InterPro" id="IPR011050">
    <property type="entry name" value="Pectin_lyase_fold/virulence"/>
</dbReference>
<proteinExistence type="predicted"/>
<organism evidence="3 4">
    <name type="scientific">Sphingobacterium mizutaii</name>
    <dbReference type="NCBI Taxonomy" id="1010"/>
    <lineage>
        <taxon>Bacteria</taxon>
        <taxon>Pseudomonadati</taxon>
        <taxon>Bacteroidota</taxon>
        <taxon>Sphingobacteriia</taxon>
        <taxon>Sphingobacteriales</taxon>
        <taxon>Sphingobacteriaceae</taxon>
        <taxon>Sphingobacterium</taxon>
    </lineage>
</organism>
<evidence type="ECO:0000256" key="1">
    <source>
        <dbReference type="SAM" id="SignalP"/>
    </source>
</evidence>
<dbReference type="Pfam" id="PF13180">
    <property type="entry name" value="PDZ_2"/>
    <property type="match status" value="1"/>
</dbReference>
<accession>A0AAJ4XE69</accession>
<evidence type="ECO:0000313" key="4">
    <source>
        <dbReference type="Proteomes" id="UP000215355"/>
    </source>
</evidence>
<dbReference type="KEGG" id="smiz:4412673_02482"/>
<dbReference type="SMART" id="SM00710">
    <property type="entry name" value="PbH1"/>
    <property type="match status" value="4"/>
</dbReference>
<feature type="chain" id="PRO_5042503632" evidence="1">
    <location>
        <begin position="29"/>
        <end position="788"/>
    </location>
</feature>
<dbReference type="PANTHER" id="PTHR36453:SF1">
    <property type="entry name" value="RIGHT HANDED BETA HELIX DOMAIN-CONTAINING PROTEIN"/>
    <property type="match status" value="1"/>
</dbReference>
<dbReference type="GO" id="GO:0006508">
    <property type="term" value="P:proteolysis"/>
    <property type="evidence" value="ECO:0007669"/>
    <property type="project" value="UniProtKB-KW"/>
</dbReference>
<name>A0AAJ4XE69_9SPHI</name>
<dbReference type="SUPFAM" id="SSF51126">
    <property type="entry name" value="Pectin lyase-like"/>
    <property type="match status" value="1"/>
</dbReference>
<dbReference type="Gene3D" id="2.30.42.10">
    <property type="match status" value="1"/>
</dbReference>
<protein>
    <submittedName>
        <fullName evidence="3">Predicted protease with the C-terminal PDZ domain</fullName>
    </submittedName>
</protein>
<dbReference type="RefSeq" id="WP_093097317.1">
    <property type="nucleotide sequence ID" value="NZ_FNGK01000001.1"/>
</dbReference>
<dbReference type="PANTHER" id="PTHR36453">
    <property type="entry name" value="SECRETED PROTEIN-RELATED"/>
    <property type="match status" value="1"/>
</dbReference>
<dbReference type="AlphaFoldDB" id="A0AAJ4XE69"/>
<evidence type="ECO:0000259" key="2">
    <source>
        <dbReference type="Pfam" id="PF13180"/>
    </source>
</evidence>
<feature type="signal peptide" evidence="1">
    <location>
        <begin position="1"/>
        <end position="28"/>
    </location>
</feature>
<dbReference type="GO" id="GO:0008233">
    <property type="term" value="F:peptidase activity"/>
    <property type="evidence" value="ECO:0007669"/>
    <property type="project" value="UniProtKB-KW"/>
</dbReference>
<gene>
    <name evidence="3" type="ORF">SAMEA4412673_02482</name>
</gene>
<keyword evidence="3" id="KW-0645">Protease</keyword>
<keyword evidence="1" id="KW-0732">Signal</keyword>
<dbReference type="Proteomes" id="UP000215355">
    <property type="component" value="Chromosome 1"/>
</dbReference>
<dbReference type="Gene3D" id="2.160.20.10">
    <property type="entry name" value="Single-stranded right-handed beta-helix, Pectin lyase-like"/>
    <property type="match status" value="2"/>
</dbReference>
<dbReference type="InterPro" id="IPR006626">
    <property type="entry name" value="PbH1"/>
</dbReference>
<feature type="domain" description="PDZ" evidence="2">
    <location>
        <begin position="715"/>
        <end position="788"/>
    </location>
</feature>
<dbReference type="InterPro" id="IPR036034">
    <property type="entry name" value="PDZ_sf"/>
</dbReference>
<sequence>MHLLPKLFFANVLCLSMIMALIIPFASAQQKAISFYVSPKGSDQHEGTKAKPFASAEYALAQIQKYKKAHPDQAVEMLIEDGKYYLSKPLEINVDGLTIKAINERKVIFSAAQKLNLKWTKSKNNMWTAKVPAGLQFQRLYANGELLIRARYPNYDPNILPFNGYAEDAISPERVKGWKNPNGAIVHALHIGRWGGFHYLVTGKDANGELRLEGGLQNNRPSKMHERYRFVENVFEELDAVNEWYLDKSSSTLSLNFGDQDPNKIEFEAPQLESLISIKGSMERPVRNVHVSGIRFVHTDPTFMKTEEPLLRSDWTIYRQAAVRFEGAENCSVSNSDFIDLGGNAVFLSNYNRGVKVRGNLIEQIGGGAINFVGDPNAVRSPSFRYEKFVPENEMDIIPGPTTENYPADCEASDNVIRNIGLIEKQVAGVQISMSARISVLHNSIYDVPRAGINVGDGTWGGHQISFNDVFNTVLETSDHGAFNSWGRDRFWHPDRKEMDRIVEAHPDWIKLDAIETTVISNNRFSCDHGWDIDLDDGSSNYEIFNNLCLSGGLKLREGFYRTVYNNIMINNGFHPHVWFKNSHDVFRNNIVMHAHQDIQVNFWGDQVDENNYTNAMDLEIDQAKGVDKNSTVLELNFTDVATGKFEVVSGSLKNFQPLNLEEVGVRDPRLKRLIDLPHIPEIHKEGNISKGVIFNWKGAKLKSIESLGEQSAAGLPSMAGVLVLELDPSSPLAKAGVQKSDVIVGCQGVEIKDVNGLQLVLKRDQYMNKLNVEIFRNQERKSIQVNL</sequence>
<dbReference type="SUPFAM" id="SSF50156">
    <property type="entry name" value="PDZ domain-like"/>
    <property type="match status" value="1"/>
</dbReference>
<evidence type="ECO:0000313" key="3">
    <source>
        <dbReference type="EMBL" id="SNV51646.1"/>
    </source>
</evidence>